<evidence type="ECO:0000313" key="2">
    <source>
        <dbReference type="EMBL" id="TFK31119.1"/>
    </source>
</evidence>
<keyword evidence="1" id="KW-0732">Signal</keyword>
<keyword evidence="3" id="KW-1185">Reference proteome</keyword>
<gene>
    <name evidence="2" type="ORF">BDQ12DRAFT_315498</name>
</gene>
<dbReference type="AlphaFoldDB" id="A0A5C3LDF2"/>
<accession>A0A5C3LDF2</accession>
<protein>
    <recommendedName>
        <fullName evidence="4">Secreted protein</fullName>
    </recommendedName>
</protein>
<sequence length="85" mass="10096">MMYCATVYPCLFLLCTIHKTTTLFHTYRSAKLYSLYFLPTYAETRTAGIWQNISFTIRFSFRNLTLYSGFHHICCSLQNLEFELK</sequence>
<dbReference type="EMBL" id="ML213899">
    <property type="protein sequence ID" value="TFK31119.1"/>
    <property type="molecule type" value="Genomic_DNA"/>
</dbReference>
<evidence type="ECO:0008006" key="4">
    <source>
        <dbReference type="Google" id="ProtNLM"/>
    </source>
</evidence>
<feature type="chain" id="PRO_5022831355" description="Secreted protein" evidence="1">
    <location>
        <begin position="23"/>
        <end position="85"/>
    </location>
</feature>
<dbReference type="Proteomes" id="UP000308652">
    <property type="component" value="Unassembled WGS sequence"/>
</dbReference>
<evidence type="ECO:0000313" key="3">
    <source>
        <dbReference type="Proteomes" id="UP000308652"/>
    </source>
</evidence>
<reference evidence="2 3" key="1">
    <citation type="journal article" date="2019" name="Nat. Ecol. Evol.">
        <title>Megaphylogeny resolves global patterns of mushroom evolution.</title>
        <authorList>
            <person name="Varga T."/>
            <person name="Krizsan K."/>
            <person name="Foldi C."/>
            <person name="Dima B."/>
            <person name="Sanchez-Garcia M."/>
            <person name="Sanchez-Ramirez S."/>
            <person name="Szollosi G.J."/>
            <person name="Szarkandi J.G."/>
            <person name="Papp V."/>
            <person name="Albert L."/>
            <person name="Andreopoulos W."/>
            <person name="Angelini C."/>
            <person name="Antonin V."/>
            <person name="Barry K.W."/>
            <person name="Bougher N.L."/>
            <person name="Buchanan P."/>
            <person name="Buyck B."/>
            <person name="Bense V."/>
            <person name="Catcheside P."/>
            <person name="Chovatia M."/>
            <person name="Cooper J."/>
            <person name="Damon W."/>
            <person name="Desjardin D."/>
            <person name="Finy P."/>
            <person name="Geml J."/>
            <person name="Haridas S."/>
            <person name="Hughes K."/>
            <person name="Justo A."/>
            <person name="Karasinski D."/>
            <person name="Kautmanova I."/>
            <person name="Kiss B."/>
            <person name="Kocsube S."/>
            <person name="Kotiranta H."/>
            <person name="LaButti K.M."/>
            <person name="Lechner B.E."/>
            <person name="Liimatainen K."/>
            <person name="Lipzen A."/>
            <person name="Lukacs Z."/>
            <person name="Mihaltcheva S."/>
            <person name="Morgado L.N."/>
            <person name="Niskanen T."/>
            <person name="Noordeloos M.E."/>
            <person name="Ohm R.A."/>
            <person name="Ortiz-Santana B."/>
            <person name="Ovrebo C."/>
            <person name="Racz N."/>
            <person name="Riley R."/>
            <person name="Savchenko A."/>
            <person name="Shiryaev A."/>
            <person name="Soop K."/>
            <person name="Spirin V."/>
            <person name="Szebenyi C."/>
            <person name="Tomsovsky M."/>
            <person name="Tulloss R.E."/>
            <person name="Uehling J."/>
            <person name="Grigoriev I.V."/>
            <person name="Vagvolgyi C."/>
            <person name="Papp T."/>
            <person name="Martin F.M."/>
            <person name="Miettinen O."/>
            <person name="Hibbett D.S."/>
            <person name="Nagy L.G."/>
        </authorList>
    </citation>
    <scope>NUCLEOTIDE SEQUENCE [LARGE SCALE GENOMIC DNA]</scope>
    <source>
        <strain evidence="2 3">CBS 166.37</strain>
    </source>
</reference>
<evidence type="ECO:0000256" key="1">
    <source>
        <dbReference type="SAM" id="SignalP"/>
    </source>
</evidence>
<name>A0A5C3LDF2_9AGAR</name>
<organism evidence="2 3">
    <name type="scientific">Crucibulum laeve</name>
    <dbReference type="NCBI Taxonomy" id="68775"/>
    <lineage>
        <taxon>Eukaryota</taxon>
        <taxon>Fungi</taxon>
        <taxon>Dikarya</taxon>
        <taxon>Basidiomycota</taxon>
        <taxon>Agaricomycotina</taxon>
        <taxon>Agaricomycetes</taxon>
        <taxon>Agaricomycetidae</taxon>
        <taxon>Agaricales</taxon>
        <taxon>Agaricineae</taxon>
        <taxon>Nidulariaceae</taxon>
        <taxon>Crucibulum</taxon>
    </lineage>
</organism>
<feature type="signal peptide" evidence="1">
    <location>
        <begin position="1"/>
        <end position="22"/>
    </location>
</feature>
<proteinExistence type="predicted"/>